<reference evidence="2 3" key="1">
    <citation type="submission" date="2016-08" db="EMBL/GenBank/DDBJ databases">
        <title>Evolution of the type three secretion system and type three effector repertoires in Xanthomonas.</title>
        <authorList>
            <person name="Merda D."/>
            <person name="Briand M."/>
            <person name="Bosis E."/>
            <person name="Rousseau C."/>
            <person name="Portier P."/>
            <person name="Jacques M.-A."/>
            <person name="Fischer-Le Saux M."/>
        </authorList>
    </citation>
    <scope>NUCLEOTIDE SEQUENCE [LARGE SCALE GENOMIC DNA]</scope>
    <source>
        <strain evidence="2 3">CFBP 3122</strain>
    </source>
</reference>
<evidence type="ECO:0008006" key="4">
    <source>
        <dbReference type="Google" id="ProtNLM"/>
    </source>
</evidence>
<dbReference type="RefSeq" id="WP_047128928.1">
    <property type="nucleotide sequence ID" value="NZ_MIGV01000035.1"/>
</dbReference>
<dbReference type="EMBL" id="MIGV01000035">
    <property type="protein sequence ID" value="PPT73841.1"/>
    <property type="molecule type" value="Genomic_DNA"/>
</dbReference>
<dbReference type="CDD" id="cd17242">
    <property type="entry name" value="MobM_relaxase"/>
    <property type="match status" value="1"/>
</dbReference>
<gene>
    <name evidence="2" type="ORF">XaplCFBP3122_18840</name>
</gene>
<sequence length="464" mass="50370">MDSNVPSHPVIIRVKKLTTFAQVGASGSHTWRERPTHNADPSRTPDNQDLRPVSSSAALRSAVERRLAVVTEKTAAKPVRCVEYLVTANHQAFRENGGMVDSEAYFRDAMDWIERKHGAANIVAANIQRDELTPHLVVYVVPLVEIEAKTRNRVVIAGTNPDGTKRRETRIEQQAAGVRLSASHYLDGRTKLSKLQTDFAAQVGKRHGLVRGIEGSRAKHTTVREFYAGLDGVGRPLEAIPASALEPRVVEEGGFLKRAVVETPEEVAERLTAGMRKLYAPAVAAAGGIGVERKRRLEAEATAKAKADQIAQLAPLVAVVRDLPPVQFAQLVEHAQGLQRAAQLAAEAARRAAELGRLLARSATSAVGRYARVALEAIKAAGDHTRVGWGRIDGQWCEAAKAGRDGAVLSEVTVVQTILEYSPDQAVIEVSMRLEAREALLAKASNSDVVPSRLDINNMQKYGY</sequence>
<feature type="region of interest" description="Disordered" evidence="1">
    <location>
        <begin position="24"/>
        <end position="55"/>
    </location>
</feature>
<evidence type="ECO:0000256" key="1">
    <source>
        <dbReference type="SAM" id="MobiDB-lite"/>
    </source>
</evidence>
<dbReference type="GO" id="GO:0006310">
    <property type="term" value="P:DNA recombination"/>
    <property type="evidence" value="ECO:0007669"/>
    <property type="project" value="InterPro"/>
</dbReference>
<protein>
    <recommendedName>
        <fullName evidence="4">Plasmid recombination enzyme</fullName>
    </recommendedName>
</protein>
<dbReference type="Pfam" id="PF01076">
    <property type="entry name" value="Mob_Pre"/>
    <property type="match status" value="1"/>
</dbReference>
<evidence type="ECO:0000313" key="2">
    <source>
        <dbReference type="EMBL" id="PPT73841.1"/>
    </source>
</evidence>
<name>A0A2S6Z008_9XANT</name>
<dbReference type="GO" id="GO:0003677">
    <property type="term" value="F:DNA binding"/>
    <property type="evidence" value="ECO:0007669"/>
    <property type="project" value="InterPro"/>
</dbReference>
<dbReference type="InterPro" id="IPR001668">
    <property type="entry name" value="Mob_Pre"/>
</dbReference>
<comment type="caution">
    <text evidence="2">The sequence shown here is derived from an EMBL/GenBank/DDBJ whole genome shotgun (WGS) entry which is preliminary data.</text>
</comment>
<dbReference type="Proteomes" id="UP000238270">
    <property type="component" value="Unassembled WGS sequence"/>
</dbReference>
<feature type="compositionally biased region" description="Polar residues" evidence="1">
    <location>
        <begin position="39"/>
        <end position="55"/>
    </location>
</feature>
<proteinExistence type="predicted"/>
<dbReference type="AlphaFoldDB" id="A0A2S6Z008"/>
<evidence type="ECO:0000313" key="3">
    <source>
        <dbReference type="Proteomes" id="UP000238270"/>
    </source>
</evidence>
<accession>A0A2S6Z008</accession>
<organism evidence="2 3">
    <name type="scientific">Xanthomonas arboricola pv. populi</name>
    <dbReference type="NCBI Taxonomy" id="487823"/>
    <lineage>
        <taxon>Bacteria</taxon>
        <taxon>Pseudomonadati</taxon>
        <taxon>Pseudomonadota</taxon>
        <taxon>Gammaproteobacteria</taxon>
        <taxon>Lysobacterales</taxon>
        <taxon>Lysobacteraceae</taxon>
        <taxon>Xanthomonas</taxon>
    </lineage>
</organism>
<dbReference type="Gene3D" id="3.30.930.30">
    <property type="match status" value="1"/>
</dbReference>
<dbReference type="NCBIfam" id="NF041497">
    <property type="entry name" value="MobV"/>
    <property type="match status" value="1"/>
</dbReference>